<accession>A0A1G5DQX9</accession>
<dbReference type="EMBL" id="FMVJ01000003">
    <property type="protein sequence ID" value="SCY16778.1"/>
    <property type="molecule type" value="Genomic_DNA"/>
</dbReference>
<dbReference type="STRING" id="549386.SAMN02927923_00744"/>
<dbReference type="AlphaFoldDB" id="A0A1G5DQX9"/>
<feature type="domain" description="Metallo-beta-lactamase" evidence="2">
    <location>
        <begin position="110"/>
        <end position="310"/>
    </location>
</feature>
<dbReference type="InterPro" id="IPR001279">
    <property type="entry name" value="Metallo-B-lactamas"/>
</dbReference>
<feature type="signal peptide" evidence="1">
    <location>
        <begin position="1"/>
        <end position="16"/>
    </location>
</feature>
<dbReference type="PANTHER" id="PTHR15032:SF4">
    <property type="entry name" value="N-ACYL-PHOSPHATIDYLETHANOLAMINE-HYDROLYZING PHOSPHOLIPASE D"/>
    <property type="match status" value="1"/>
</dbReference>
<gene>
    <name evidence="3" type="ORF">SAMN02927923_00744</name>
</gene>
<evidence type="ECO:0000256" key="1">
    <source>
        <dbReference type="SAM" id="SignalP"/>
    </source>
</evidence>
<dbReference type="OrthoDB" id="9805728at2"/>
<keyword evidence="4" id="KW-1185">Reference proteome</keyword>
<reference evidence="3 4" key="1">
    <citation type="submission" date="2016-10" db="EMBL/GenBank/DDBJ databases">
        <authorList>
            <person name="de Groot N.N."/>
        </authorList>
    </citation>
    <scope>NUCLEOTIDE SEQUENCE [LARGE SCALE GENOMIC DNA]</scope>
    <source>
        <strain evidence="3 4">CGMCC 1.7666</strain>
    </source>
</reference>
<dbReference type="Gene3D" id="3.60.15.10">
    <property type="entry name" value="Ribonuclease Z/Hydroxyacylglutathione hydrolase-like"/>
    <property type="match status" value="1"/>
</dbReference>
<evidence type="ECO:0000259" key="2">
    <source>
        <dbReference type="Pfam" id="PF12706"/>
    </source>
</evidence>
<dbReference type="RefSeq" id="WP_091130273.1">
    <property type="nucleotide sequence ID" value="NZ_FMVJ01000003.1"/>
</dbReference>
<dbReference type="GO" id="GO:0005737">
    <property type="term" value="C:cytoplasm"/>
    <property type="evidence" value="ECO:0007669"/>
    <property type="project" value="TreeGrafter"/>
</dbReference>
<sequence>MNRRTLLKALALPALAATGAIGWVKAARATNRYHQGPVTDHFDGVRFFSPGQPQDKGFAELLRWQLGETKKDWPESFPSPFQDKPPAEVAGLRTALIGHASFLIQVAGLNILIDPVFSERASPVSFSGPKRVNPPGIRFENLPPIHAVLITHNHYDHLDIETLGRLWREHKPRFVAPLGNDAVINAGHPEILVETRDWGGSVEIGHGIHVHLEPAYHWSARGINDRRMALWCAYVLTTPQGTIYHIGDTGFGDGKIFHAVRERFGAIRLAHLPIGAYEPRWFMEPQHMNPEDAVKVFNIVAPQQALGHHWGTFRLTNEGVDEPPQELAAALQTAQVSPELFRPLRPGETWEASPHFG</sequence>
<dbReference type="SUPFAM" id="SSF56281">
    <property type="entry name" value="Metallo-hydrolase/oxidoreductase"/>
    <property type="match status" value="1"/>
</dbReference>
<dbReference type="InterPro" id="IPR036866">
    <property type="entry name" value="RibonucZ/Hydroxyglut_hydro"/>
</dbReference>
<evidence type="ECO:0000313" key="4">
    <source>
        <dbReference type="Proteomes" id="UP000199569"/>
    </source>
</evidence>
<dbReference type="PROSITE" id="PS51318">
    <property type="entry name" value="TAT"/>
    <property type="match status" value="1"/>
</dbReference>
<keyword evidence="1" id="KW-0732">Signal</keyword>
<name>A0A1G5DQX9_9HYPH</name>
<dbReference type="Pfam" id="PF12706">
    <property type="entry name" value="Lactamase_B_2"/>
    <property type="match status" value="1"/>
</dbReference>
<dbReference type="Proteomes" id="UP000199569">
    <property type="component" value="Unassembled WGS sequence"/>
</dbReference>
<dbReference type="InterPro" id="IPR006311">
    <property type="entry name" value="TAT_signal"/>
</dbReference>
<proteinExistence type="predicted"/>
<protein>
    <submittedName>
        <fullName evidence="3">L-ascorbate metabolism protein UlaG, beta-lactamase superfamily</fullName>
    </submittedName>
</protein>
<dbReference type="PANTHER" id="PTHR15032">
    <property type="entry name" value="N-ACYL-PHOSPHATIDYLETHANOLAMINE-HYDROLYZING PHOSPHOLIPASE D"/>
    <property type="match status" value="1"/>
</dbReference>
<evidence type="ECO:0000313" key="3">
    <source>
        <dbReference type="EMBL" id="SCY16778.1"/>
    </source>
</evidence>
<organism evidence="3 4">
    <name type="scientific">Microvirga guangxiensis</name>
    <dbReference type="NCBI Taxonomy" id="549386"/>
    <lineage>
        <taxon>Bacteria</taxon>
        <taxon>Pseudomonadati</taxon>
        <taxon>Pseudomonadota</taxon>
        <taxon>Alphaproteobacteria</taxon>
        <taxon>Hyphomicrobiales</taxon>
        <taxon>Methylobacteriaceae</taxon>
        <taxon>Microvirga</taxon>
    </lineage>
</organism>
<feature type="chain" id="PRO_5011494428" evidence="1">
    <location>
        <begin position="17"/>
        <end position="357"/>
    </location>
</feature>